<gene>
    <name evidence="9" type="ORF">KFL_000350270</name>
</gene>
<dbReference type="CDD" id="cd00685">
    <property type="entry name" value="Trans_IPPS_HT"/>
    <property type="match status" value="1"/>
</dbReference>
<keyword evidence="3 7" id="KW-0808">Transferase</keyword>
<keyword evidence="6" id="KW-0414">Isoprene biosynthesis</keyword>
<comment type="similarity">
    <text evidence="2 7">Belongs to the FPP/GGPP synthase family.</text>
</comment>
<name>A0A1Y1HNR2_KLENI</name>
<dbReference type="GO" id="GO:0004659">
    <property type="term" value="F:prenyltransferase activity"/>
    <property type="evidence" value="ECO:0000318"/>
    <property type="project" value="GO_Central"/>
</dbReference>
<evidence type="ECO:0000256" key="2">
    <source>
        <dbReference type="ARBA" id="ARBA00006706"/>
    </source>
</evidence>
<dbReference type="InterPro" id="IPR033749">
    <property type="entry name" value="Polyprenyl_synt_CS"/>
</dbReference>
<feature type="region of interest" description="Disordered" evidence="8">
    <location>
        <begin position="43"/>
        <end position="67"/>
    </location>
</feature>
<proteinExistence type="inferred from homology"/>
<dbReference type="GO" id="GO:0008299">
    <property type="term" value="P:isoprenoid biosynthetic process"/>
    <property type="evidence" value="ECO:0000318"/>
    <property type="project" value="GO_Central"/>
</dbReference>
<dbReference type="GO" id="GO:0046872">
    <property type="term" value="F:metal ion binding"/>
    <property type="evidence" value="ECO:0007669"/>
    <property type="project" value="UniProtKB-KW"/>
</dbReference>
<evidence type="ECO:0000256" key="1">
    <source>
        <dbReference type="ARBA" id="ARBA00001946"/>
    </source>
</evidence>
<comment type="cofactor">
    <cofactor evidence="1">
        <name>Mg(2+)</name>
        <dbReference type="ChEBI" id="CHEBI:18420"/>
    </cofactor>
</comment>
<keyword evidence="10" id="KW-1185">Reference proteome</keyword>
<dbReference type="PANTHER" id="PTHR12001">
    <property type="entry name" value="GERANYLGERANYL PYROPHOSPHATE SYNTHASE"/>
    <property type="match status" value="1"/>
</dbReference>
<evidence type="ECO:0000256" key="7">
    <source>
        <dbReference type="RuleBase" id="RU004466"/>
    </source>
</evidence>
<organism evidence="9 10">
    <name type="scientific">Klebsormidium nitens</name>
    <name type="common">Green alga</name>
    <name type="synonym">Ulothrix nitens</name>
    <dbReference type="NCBI Taxonomy" id="105231"/>
    <lineage>
        <taxon>Eukaryota</taxon>
        <taxon>Viridiplantae</taxon>
        <taxon>Streptophyta</taxon>
        <taxon>Klebsormidiophyceae</taxon>
        <taxon>Klebsormidiales</taxon>
        <taxon>Klebsormidiaceae</taxon>
        <taxon>Klebsormidium</taxon>
    </lineage>
</organism>
<evidence type="ECO:0000256" key="8">
    <source>
        <dbReference type="SAM" id="MobiDB-lite"/>
    </source>
</evidence>
<dbReference type="OMA" id="AFDYYLH"/>
<dbReference type="AlphaFoldDB" id="A0A1Y1HNR2"/>
<dbReference type="SUPFAM" id="SSF48576">
    <property type="entry name" value="Terpenoid synthases"/>
    <property type="match status" value="1"/>
</dbReference>
<dbReference type="InterPro" id="IPR000092">
    <property type="entry name" value="Polyprenyl_synt"/>
</dbReference>
<dbReference type="Gene3D" id="1.10.600.10">
    <property type="entry name" value="Farnesyl Diphosphate Synthase"/>
    <property type="match status" value="1"/>
</dbReference>
<keyword evidence="5" id="KW-0460">Magnesium</keyword>
<reference evidence="9 10" key="1">
    <citation type="journal article" date="2014" name="Nat. Commun.">
        <title>Klebsormidium flaccidum genome reveals primary factors for plant terrestrial adaptation.</title>
        <authorList>
            <person name="Hori K."/>
            <person name="Maruyama F."/>
            <person name="Fujisawa T."/>
            <person name="Togashi T."/>
            <person name="Yamamoto N."/>
            <person name="Seo M."/>
            <person name="Sato S."/>
            <person name="Yamada T."/>
            <person name="Mori H."/>
            <person name="Tajima N."/>
            <person name="Moriyama T."/>
            <person name="Ikeuchi M."/>
            <person name="Watanabe M."/>
            <person name="Wada H."/>
            <person name="Kobayashi K."/>
            <person name="Saito M."/>
            <person name="Masuda T."/>
            <person name="Sasaki-Sekimoto Y."/>
            <person name="Mashiguchi K."/>
            <person name="Awai K."/>
            <person name="Shimojima M."/>
            <person name="Masuda S."/>
            <person name="Iwai M."/>
            <person name="Nobusawa T."/>
            <person name="Narise T."/>
            <person name="Kondo S."/>
            <person name="Saito H."/>
            <person name="Sato R."/>
            <person name="Murakawa M."/>
            <person name="Ihara Y."/>
            <person name="Oshima-Yamada Y."/>
            <person name="Ohtaka K."/>
            <person name="Satoh M."/>
            <person name="Sonobe K."/>
            <person name="Ishii M."/>
            <person name="Ohtani R."/>
            <person name="Kanamori-Sato M."/>
            <person name="Honoki R."/>
            <person name="Miyazaki D."/>
            <person name="Mochizuki H."/>
            <person name="Umetsu J."/>
            <person name="Higashi K."/>
            <person name="Shibata D."/>
            <person name="Kamiya Y."/>
            <person name="Sato N."/>
            <person name="Nakamura Y."/>
            <person name="Tabata S."/>
            <person name="Ida S."/>
            <person name="Kurokawa K."/>
            <person name="Ohta H."/>
        </authorList>
    </citation>
    <scope>NUCLEOTIDE SEQUENCE [LARGE SCALE GENOMIC DNA]</scope>
    <source>
        <strain evidence="9 10">NIES-2285</strain>
    </source>
</reference>
<dbReference type="Proteomes" id="UP000054558">
    <property type="component" value="Unassembled WGS sequence"/>
</dbReference>
<dbReference type="PANTHER" id="PTHR12001:SF69">
    <property type="entry name" value="ALL TRANS-POLYPRENYL-DIPHOSPHATE SYNTHASE PDSS1"/>
    <property type="match status" value="1"/>
</dbReference>
<evidence type="ECO:0000256" key="5">
    <source>
        <dbReference type="ARBA" id="ARBA00022842"/>
    </source>
</evidence>
<protein>
    <submittedName>
        <fullName evidence="9">Geranyl diphosphate synthase</fullName>
    </submittedName>
</protein>
<dbReference type="GO" id="GO:0032476">
    <property type="term" value="C:polyprenyl diphosphate synthase complex"/>
    <property type="evidence" value="ECO:0000318"/>
    <property type="project" value="GO_Central"/>
</dbReference>
<dbReference type="InterPro" id="IPR008949">
    <property type="entry name" value="Isoprenoid_synthase_dom_sf"/>
</dbReference>
<dbReference type="GO" id="GO:0006744">
    <property type="term" value="P:ubiquinone biosynthetic process"/>
    <property type="evidence" value="ECO:0000318"/>
    <property type="project" value="GO_Central"/>
</dbReference>
<evidence type="ECO:0000256" key="6">
    <source>
        <dbReference type="ARBA" id="ARBA00023229"/>
    </source>
</evidence>
<evidence type="ECO:0000313" key="9">
    <source>
        <dbReference type="EMBL" id="GAQ79673.1"/>
    </source>
</evidence>
<dbReference type="GO" id="GO:0005739">
    <property type="term" value="C:mitochondrion"/>
    <property type="evidence" value="ECO:0000318"/>
    <property type="project" value="GO_Central"/>
</dbReference>
<evidence type="ECO:0000256" key="4">
    <source>
        <dbReference type="ARBA" id="ARBA00022723"/>
    </source>
</evidence>
<dbReference type="SFLD" id="SFLDS00005">
    <property type="entry name" value="Isoprenoid_Synthase_Type_I"/>
    <property type="match status" value="1"/>
</dbReference>
<dbReference type="Pfam" id="PF00348">
    <property type="entry name" value="polyprenyl_synt"/>
    <property type="match status" value="1"/>
</dbReference>
<keyword evidence="4" id="KW-0479">Metal-binding</keyword>
<evidence type="ECO:0000256" key="3">
    <source>
        <dbReference type="ARBA" id="ARBA00022679"/>
    </source>
</evidence>
<dbReference type="EMBL" id="DF236984">
    <property type="protein sequence ID" value="GAQ79673.1"/>
    <property type="molecule type" value="Genomic_DNA"/>
</dbReference>
<dbReference type="STRING" id="105231.A0A1Y1HNR2"/>
<dbReference type="PROSITE" id="PS00444">
    <property type="entry name" value="POLYPRENYL_SYNTHASE_2"/>
    <property type="match status" value="1"/>
</dbReference>
<evidence type="ECO:0000313" key="10">
    <source>
        <dbReference type="Proteomes" id="UP000054558"/>
    </source>
</evidence>
<dbReference type="PROSITE" id="PS00723">
    <property type="entry name" value="POLYPRENYL_SYNTHASE_1"/>
    <property type="match status" value="1"/>
</dbReference>
<dbReference type="OrthoDB" id="9927103at2759"/>
<sequence>MNIVARLGRGFLRANVQALDSTVRSLPHLANLLPVLPTTTLPETNRPVPLRTDDSEASCSNRETESLHKSSVEDLTWGVRQSEYGGRHRGQYSPETTRWMSSVPVSVDETEGSGQVERFQTEAVDPFSLVADELAQLGAKMRDMVATEVPKLAQAAEYFFRMGAEGKRFRPTVLLLMATAVSTSIPGSTLAAEAQSIRDRQRRIAEITEMIHVASLLHDDVLDSSDTRRGISSLNFLMGNKLAVLAGDFLLARASVALASLRNVEVIELLSRVLEHLVSGEIMQMTGEPEARCSFDYYIKKTYNKTASLIANSCKSVAILGGQPPDVAGLAYDYGRHLGLAFQIVDDLLDFVGTSLVLGKPALADLNQGIATAPVLFAAEEFPMMEDLIKRKFARSGDVEQALQWVQQSKGLERARELAAYHASQAVLAIERLPPPESQGAAQSRRALVDLTQRVLTRKK</sequence>
<accession>A0A1Y1HNR2</accession>